<proteinExistence type="predicted"/>
<evidence type="ECO:0000313" key="3">
    <source>
        <dbReference type="EMBL" id="GAD48248.1"/>
    </source>
</evidence>
<reference evidence="3 4" key="1">
    <citation type="submission" date="2013-09" db="EMBL/GenBank/DDBJ databases">
        <title>Whole genome shotgun sequence of Novosphingobium tardaugens NBRC 16725.</title>
        <authorList>
            <person name="Isaki S."/>
            <person name="Hosoyama A."/>
            <person name="Tsuchikane K."/>
            <person name="Katsumata H."/>
            <person name="Ando Y."/>
            <person name="Yamazaki S."/>
            <person name="Fujita N."/>
        </authorList>
    </citation>
    <scope>NUCLEOTIDE SEQUENCE [LARGE SCALE GENOMIC DNA]</scope>
    <source>
        <strain evidence="3 4">NBRC 16725</strain>
    </source>
</reference>
<organism evidence="3 4">
    <name type="scientific">Caenibius tardaugens NBRC 16725</name>
    <dbReference type="NCBI Taxonomy" id="1219035"/>
    <lineage>
        <taxon>Bacteria</taxon>
        <taxon>Pseudomonadati</taxon>
        <taxon>Pseudomonadota</taxon>
        <taxon>Alphaproteobacteria</taxon>
        <taxon>Sphingomonadales</taxon>
        <taxon>Erythrobacteraceae</taxon>
        <taxon>Caenibius</taxon>
    </lineage>
</organism>
<feature type="region of interest" description="Disordered" evidence="1">
    <location>
        <begin position="139"/>
        <end position="217"/>
    </location>
</feature>
<keyword evidence="4" id="KW-1185">Reference proteome</keyword>
<dbReference type="AlphaFoldDB" id="U3A0F5"/>
<sequence>MVMRKLRTALVAGVVALAATGVAVAASDHVHVMEVKLPDGGVAQIHYLGDARPDVTVVQSPVAAQDMRLPVGFDDDMFFAPFAQMDLMMAQMEARHQAMMQQIANMDQMAAVDADGAPVHLVSQGDLPAGTMVQYSFHSSTSGANGCTQTVEWRSDGSGKEPQVVRASSGDCAAVKPSAKPQPTATQPESAAPKQKAKPAKPAKQEDQTDLLPGHST</sequence>
<dbReference type="Proteomes" id="UP000016568">
    <property type="component" value="Unassembled WGS sequence"/>
</dbReference>
<comment type="caution">
    <text evidence="3">The sequence shown here is derived from an EMBL/GenBank/DDBJ whole genome shotgun (WGS) entry which is preliminary data.</text>
</comment>
<gene>
    <name evidence="3" type="ORF">NT2_02_03300</name>
</gene>
<keyword evidence="2" id="KW-0732">Signal</keyword>
<evidence type="ECO:0000256" key="2">
    <source>
        <dbReference type="SAM" id="SignalP"/>
    </source>
</evidence>
<feature type="signal peptide" evidence="2">
    <location>
        <begin position="1"/>
        <end position="25"/>
    </location>
</feature>
<name>U3A0F5_9SPHN</name>
<protein>
    <recommendedName>
        <fullName evidence="5">DUF4412 domain-containing protein</fullName>
    </recommendedName>
</protein>
<accession>U3A0F5</accession>
<dbReference type="EMBL" id="BASZ01000002">
    <property type="protein sequence ID" value="GAD48248.1"/>
    <property type="molecule type" value="Genomic_DNA"/>
</dbReference>
<evidence type="ECO:0000313" key="4">
    <source>
        <dbReference type="Proteomes" id="UP000016568"/>
    </source>
</evidence>
<feature type="compositionally biased region" description="Polar residues" evidence="1">
    <location>
        <begin position="139"/>
        <end position="152"/>
    </location>
</feature>
<dbReference type="eggNOG" id="ENOG50316V2">
    <property type="taxonomic scope" value="Bacteria"/>
</dbReference>
<evidence type="ECO:0000256" key="1">
    <source>
        <dbReference type="SAM" id="MobiDB-lite"/>
    </source>
</evidence>
<feature type="chain" id="PRO_5004637528" description="DUF4412 domain-containing protein" evidence="2">
    <location>
        <begin position="26"/>
        <end position="217"/>
    </location>
</feature>
<evidence type="ECO:0008006" key="5">
    <source>
        <dbReference type="Google" id="ProtNLM"/>
    </source>
</evidence>